<feature type="domain" description="Helicase C-terminal" evidence="15">
    <location>
        <begin position="454"/>
        <end position="616"/>
    </location>
</feature>
<comment type="caution">
    <text evidence="16">The sequence shown here is derived from an EMBL/GenBank/DDBJ whole genome shotgun (WGS) entry which is preliminary data.</text>
</comment>
<dbReference type="Proteomes" id="UP000177169">
    <property type="component" value="Unassembled WGS sequence"/>
</dbReference>
<dbReference type="NCBIfam" id="NF003673">
    <property type="entry name" value="PRK05298.1"/>
    <property type="match status" value="1"/>
</dbReference>
<dbReference type="Pfam" id="PF04851">
    <property type="entry name" value="ResIII"/>
    <property type="match status" value="1"/>
</dbReference>
<keyword evidence="5 12" id="KW-0227">DNA damage</keyword>
<keyword evidence="6 12" id="KW-0228">DNA excision</keyword>
<dbReference type="InterPro" id="IPR041471">
    <property type="entry name" value="UvrB_inter"/>
</dbReference>
<reference evidence="16 17" key="1">
    <citation type="journal article" date="2016" name="Nat. Commun.">
        <title>Thousands of microbial genomes shed light on interconnected biogeochemical processes in an aquifer system.</title>
        <authorList>
            <person name="Anantharaman K."/>
            <person name="Brown C.T."/>
            <person name="Hug L.A."/>
            <person name="Sharon I."/>
            <person name="Castelle C.J."/>
            <person name="Probst A.J."/>
            <person name="Thomas B.C."/>
            <person name="Singh A."/>
            <person name="Wilkins M.J."/>
            <person name="Karaoz U."/>
            <person name="Brodie E.L."/>
            <person name="Williams K.H."/>
            <person name="Hubbard S.S."/>
            <person name="Banfield J.F."/>
        </authorList>
    </citation>
    <scope>NUCLEOTIDE SEQUENCE [LARGE SCALE GENOMIC DNA]</scope>
</reference>
<dbReference type="InterPro" id="IPR024759">
    <property type="entry name" value="UvrB_YAD/RRR_dom"/>
</dbReference>
<evidence type="ECO:0000256" key="12">
    <source>
        <dbReference type="RuleBase" id="RU003587"/>
    </source>
</evidence>
<comment type="subcellular location">
    <subcellularLocation>
        <location evidence="1 12">Cytoplasm</location>
    </subcellularLocation>
</comment>
<dbReference type="PROSITE" id="PS51194">
    <property type="entry name" value="HELICASE_CTER"/>
    <property type="match status" value="1"/>
</dbReference>
<dbReference type="GO" id="GO:0005524">
    <property type="term" value="F:ATP binding"/>
    <property type="evidence" value="ECO:0007669"/>
    <property type="project" value="UniProtKB-KW"/>
</dbReference>
<dbReference type="CDD" id="cd17916">
    <property type="entry name" value="DEXHc_UvrB"/>
    <property type="match status" value="1"/>
</dbReference>
<keyword evidence="4" id="KW-0547">Nucleotide-binding</keyword>
<keyword evidence="3" id="KW-0963">Cytoplasm</keyword>
<dbReference type="SUPFAM" id="SSF46600">
    <property type="entry name" value="C-terminal UvrC-binding domain of UvrB"/>
    <property type="match status" value="1"/>
</dbReference>
<dbReference type="GO" id="GO:0003677">
    <property type="term" value="F:DNA binding"/>
    <property type="evidence" value="ECO:0007669"/>
    <property type="project" value="InterPro"/>
</dbReference>
<dbReference type="PROSITE" id="PS51192">
    <property type="entry name" value="HELICASE_ATP_BIND_1"/>
    <property type="match status" value="1"/>
</dbReference>
<keyword evidence="8 12" id="KW-0267">Excision nuclease</keyword>
<feature type="domain" description="UVR" evidence="13">
    <location>
        <begin position="657"/>
        <end position="692"/>
    </location>
</feature>
<dbReference type="SMART" id="SM00490">
    <property type="entry name" value="HELICc"/>
    <property type="match status" value="1"/>
</dbReference>
<evidence type="ECO:0000256" key="2">
    <source>
        <dbReference type="ARBA" id="ARBA00008533"/>
    </source>
</evidence>
<dbReference type="Gene3D" id="3.40.50.300">
    <property type="entry name" value="P-loop containing nucleotide triphosphate hydrolases"/>
    <property type="match status" value="3"/>
</dbReference>
<dbReference type="AlphaFoldDB" id="A0A1F7Z273"/>
<dbReference type="Gene3D" id="4.10.860.10">
    <property type="entry name" value="UVR domain"/>
    <property type="match status" value="1"/>
</dbReference>
<dbReference type="GO" id="GO:0006289">
    <property type="term" value="P:nucleotide-excision repair"/>
    <property type="evidence" value="ECO:0007669"/>
    <property type="project" value="InterPro"/>
</dbReference>
<evidence type="ECO:0000256" key="8">
    <source>
        <dbReference type="ARBA" id="ARBA00022881"/>
    </source>
</evidence>
<keyword evidence="7" id="KW-0067">ATP-binding</keyword>
<dbReference type="InterPro" id="IPR001650">
    <property type="entry name" value="Helicase_C-like"/>
</dbReference>
<dbReference type="GO" id="GO:0016887">
    <property type="term" value="F:ATP hydrolysis activity"/>
    <property type="evidence" value="ECO:0007669"/>
    <property type="project" value="InterPro"/>
</dbReference>
<sequence>MKKLKIHSDYKPTDEQKKASEKLAEGIERGLDYQVLLGVTGSGKTFTLANVIEKLQRPTLVFSHNKTLAAQLYQEFRDFFPDNAVSYFVSYYDFYQPEAYIPATDTYIEKDADINELIDKLRLATTSNLLTRADTIVVASVSCIYNIGSPKEYGDFIFEAKKGLKMTREKIIDRLIDLQYVRADYGFHRGTFRVRGDSIDIFPAYQDESLRVNLERGIIKDVVIFNPISGQAFENDKDSASKSFTLYPAKHFITDPYKNKKVFDQIRSDLALSIKRLKSGGKDLEAHRLSQRVNYDLEMIQEVGYVKGIENYSRYFDGRSPGDPPFTLLDYFKEPYGDDWLVAIDESHMTFPQIRGMYSGDFSRKQTLIDYGFRLPAAMDNRPLKFDEFMRRIPNFIATSATPSAWELSLAQQSYKELPKAKKASLSKNGLTEQLLRPTGIPDPLVEIRPIENQVAHVIEEIKKQKSKKQRTLVTTLTKRAAEDLSSYLEEQDINVHYLHSDIQTLERTDVLDDLRKGTYDAIVGVNLLREGLDLPEVALVAILDADKEGFLRSEVSLVQTMGRAARHVEGKVILYADTVTKSIKNALSEIKRRRDYQTSMNKKLGIMPRSITKPIRERLVSEEEVSLMGQVIEGKEKSFQILPSLDIEGLTPLDRKRLTSKLRREMKTAAQDLNFELAIEIRDKIKEIESVL</sequence>
<dbReference type="Pfam" id="PF17757">
    <property type="entry name" value="UvrB_inter"/>
    <property type="match status" value="1"/>
</dbReference>
<dbReference type="InterPro" id="IPR001943">
    <property type="entry name" value="UVR_dom"/>
</dbReference>
<keyword evidence="12" id="KW-0742">SOS response</keyword>
<evidence type="ECO:0000256" key="9">
    <source>
        <dbReference type="ARBA" id="ARBA00023204"/>
    </source>
</evidence>
<dbReference type="PANTHER" id="PTHR24029:SF0">
    <property type="entry name" value="UVRABC SYSTEM PROTEIN B"/>
    <property type="match status" value="1"/>
</dbReference>
<evidence type="ECO:0000259" key="13">
    <source>
        <dbReference type="PROSITE" id="PS50151"/>
    </source>
</evidence>
<dbReference type="Pfam" id="PF00271">
    <property type="entry name" value="Helicase_C"/>
    <property type="match status" value="1"/>
</dbReference>
<comment type="subunit">
    <text evidence="10 12">Forms a heterotetramer with UvrA during the search for lesions. Interacts with UvrC in an incision complex.</text>
</comment>
<feature type="domain" description="Helicase ATP-binding" evidence="14">
    <location>
        <begin position="25"/>
        <end position="167"/>
    </location>
</feature>
<evidence type="ECO:0000256" key="4">
    <source>
        <dbReference type="ARBA" id="ARBA00022741"/>
    </source>
</evidence>
<dbReference type="Pfam" id="PF02151">
    <property type="entry name" value="UVR"/>
    <property type="match status" value="1"/>
</dbReference>
<dbReference type="PANTHER" id="PTHR24029">
    <property type="entry name" value="UVRABC SYSTEM PROTEIN B"/>
    <property type="match status" value="1"/>
</dbReference>
<dbReference type="SUPFAM" id="SSF52540">
    <property type="entry name" value="P-loop containing nucleoside triphosphate hydrolases"/>
    <property type="match status" value="2"/>
</dbReference>
<evidence type="ECO:0000259" key="14">
    <source>
        <dbReference type="PROSITE" id="PS51192"/>
    </source>
</evidence>
<dbReference type="PROSITE" id="PS50151">
    <property type="entry name" value="UVR"/>
    <property type="match status" value="1"/>
</dbReference>
<dbReference type="InterPro" id="IPR036876">
    <property type="entry name" value="UVR_dom_sf"/>
</dbReference>
<dbReference type="GO" id="GO:0009380">
    <property type="term" value="C:excinuclease repair complex"/>
    <property type="evidence" value="ECO:0007669"/>
    <property type="project" value="InterPro"/>
</dbReference>
<organism evidence="16 17">
    <name type="scientific">Candidatus Woesebacteria bacterium RIFCSPHIGHO2_02_FULL_39_13</name>
    <dbReference type="NCBI Taxonomy" id="1802505"/>
    <lineage>
        <taxon>Bacteria</taxon>
        <taxon>Candidatus Woeseibacteriota</taxon>
    </lineage>
</organism>
<dbReference type="GO" id="GO:0004518">
    <property type="term" value="F:nuclease activity"/>
    <property type="evidence" value="ECO:0007669"/>
    <property type="project" value="UniProtKB-KW"/>
</dbReference>
<protein>
    <recommendedName>
        <fullName evidence="11 12">UvrABC system protein B</fullName>
    </recommendedName>
</protein>
<dbReference type="GO" id="GO:0009432">
    <property type="term" value="P:SOS response"/>
    <property type="evidence" value="ECO:0007669"/>
    <property type="project" value="UniProtKB-KW"/>
</dbReference>
<evidence type="ECO:0000256" key="5">
    <source>
        <dbReference type="ARBA" id="ARBA00022763"/>
    </source>
</evidence>
<dbReference type="InterPro" id="IPR027417">
    <property type="entry name" value="P-loop_NTPase"/>
</dbReference>
<dbReference type="EMBL" id="MGGR01000015">
    <property type="protein sequence ID" value="OGM33682.1"/>
    <property type="molecule type" value="Genomic_DNA"/>
</dbReference>
<dbReference type="InterPro" id="IPR006935">
    <property type="entry name" value="Helicase/UvrB_N"/>
</dbReference>
<evidence type="ECO:0000256" key="1">
    <source>
        <dbReference type="ARBA" id="ARBA00004496"/>
    </source>
</evidence>
<evidence type="ECO:0000313" key="17">
    <source>
        <dbReference type="Proteomes" id="UP000177169"/>
    </source>
</evidence>
<dbReference type="NCBIfam" id="TIGR00631">
    <property type="entry name" value="uvrb"/>
    <property type="match status" value="1"/>
</dbReference>
<gene>
    <name evidence="16" type="ORF">A3D01_06050</name>
</gene>
<dbReference type="InterPro" id="IPR014001">
    <property type="entry name" value="Helicase_ATP-bd"/>
</dbReference>
<evidence type="ECO:0000256" key="3">
    <source>
        <dbReference type="ARBA" id="ARBA00022490"/>
    </source>
</evidence>
<comment type="similarity">
    <text evidence="2 12">Belongs to the UvrB family.</text>
</comment>
<evidence type="ECO:0000256" key="10">
    <source>
        <dbReference type="ARBA" id="ARBA00026033"/>
    </source>
</evidence>
<dbReference type="STRING" id="1802505.A3D01_06050"/>
<dbReference type="InterPro" id="IPR004807">
    <property type="entry name" value="UvrB"/>
</dbReference>
<evidence type="ECO:0000313" key="16">
    <source>
        <dbReference type="EMBL" id="OGM33682.1"/>
    </source>
</evidence>
<proteinExistence type="inferred from homology"/>
<evidence type="ECO:0000256" key="6">
    <source>
        <dbReference type="ARBA" id="ARBA00022769"/>
    </source>
</evidence>
<dbReference type="SMART" id="SM00487">
    <property type="entry name" value="DEXDc"/>
    <property type="match status" value="1"/>
</dbReference>
<accession>A0A1F7Z273</accession>
<keyword evidence="9 12" id="KW-0234">DNA repair</keyword>
<name>A0A1F7Z273_9BACT</name>
<evidence type="ECO:0000259" key="15">
    <source>
        <dbReference type="PROSITE" id="PS51194"/>
    </source>
</evidence>
<dbReference type="Pfam" id="PF12344">
    <property type="entry name" value="UvrB"/>
    <property type="match status" value="1"/>
</dbReference>
<evidence type="ECO:0000256" key="11">
    <source>
        <dbReference type="ARBA" id="ARBA00029504"/>
    </source>
</evidence>
<evidence type="ECO:0000256" key="7">
    <source>
        <dbReference type="ARBA" id="ARBA00022840"/>
    </source>
</evidence>
<dbReference type="GO" id="GO:0005737">
    <property type="term" value="C:cytoplasm"/>
    <property type="evidence" value="ECO:0007669"/>
    <property type="project" value="UniProtKB-SubCell"/>
</dbReference>